<dbReference type="EMBL" id="FOJI01000006">
    <property type="protein sequence ID" value="SEW20887.1"/>
    <property type="molecule type" value="Genomic_DNA"/>
</dbReference>
<evidence type="ECO:0000256" key="3">
    <source>
        <dbReference type="SAM" id="SignalP"/>
    </source>
</evidence>
<evidence type="ECO:0000256" key="2">
    <source>
        <dbReference type="SAM" id="Phobius"/>
    </source>
</evidence>
<sequence length="2332" mass="246356">MKKKRMKKGLALFLTLAMVMGLLPASILTVSAANPAFNITADFPINSGKDFQSMIIGLPEDKTAILMSSTVYESGYYTSTYYLSIYDSSGTPLLNQKNISTLMDTKYRSEECHILALSNGYIVVAYGKSDSGSALLTGSESTPGAYFMILDQSGNNVIGQTKINSTDPGTSLSRSISMAQLSNGNIAFSWQRNDNISIATRVFKLDGTAATPETILISDNAITSEVSAGLGGSYMVAYANYDGSTYMYYYKVLNSSGSVVSSNTVSSGNSIMLSLKSLSNGNYLYGLYNYNTSTTTAYLFDSAGTSTGSFTLNGSISDGGMAVSKVSGIEGFVILSYDNASTNAINDAYNNSTEWSGMEYVYFNYYNNNGVLQYTTTAPVDSGSVALLGYDPDQGWYTTYNLPTFYFCAGYSRGFALLKINSSDNTNYLTSVKLFDMGATSTAPSVTAIGVAPSFIQDNISGVDLFSSVTASTNDSGQTFTQAKLTVTNISDTTEYLAVDGTNISLTNGASGLFATGSYSVAVVSGTATVTLSGMSLDDAAMKTLIDDISYKNSAASVTAGNRVVAVVSVTDSGGVNNSTSLSITTTVSVIKAPTVQSPNASSITSTTAVLSAIVNANNCSSIASFEYGTTVSYGATLTAVPSTVTGVGYTSTSYTLSGLIPNTTYHFRVNAVNALGVTYGSDFAFTTLAIAPTAETQDASNVSATNATLNGTVNANNASSVVTFEYGTTAAYGSTITTVQSPITGLGSTLVNYSLTGLIPNTTYHFRVKAVNATGTTYGSDFTFTTTAVAPAGQTQDASNVFANAATLNGTVNANNDTSIVIFEYGTTTAYGSTVTALQSPTTGIGSMPVSSTINGLLPNTTYHFRVKAVNMAGTAYGDDFIFTTSAIAPTSETVNAGNITASTATLKGTVNANNITSIVSFEYGTTIAYGSTVNAVQSSVTGSDFTSVSFSLSGLTPNTTYHFCVKAVNAVGITYGSDLTFTTQAIAPSTNTNNATSILCTAATLNGTVNANNAISIVTFEYGTTIAYGTTVTAVQSPVTSIEFMPVSVSLSGLTPNTTYHFRVKAENIVGTTYGSDITFTTPTPPTITSIIKPFNGIYTIGDNLDFTVNFSKDVTVVGMDSTLSINIGGDLKQASYLSKTADSITYRYTVQTSDLDSDGIILPANPLALNTTIIKDFADSNINATMTFYEVTVPEVFVDGVAPTGAITQGAKHWNSFLHTITFGIFYKETVSISITGDDNGGSGVKTIQYFKSDSALSLEEVKGLTNWSNYSSALSLTPVEAEKFIIYSKIIDNAGNVTYLSSDGMEFDTKGPSITTDYVKGASTMEVTVSDSASGVGNVSYTVNGGSVQTAVLTAGKFTIASIADGKYDIVITAKDTLGTINTLTVHIVSIHKVTFKLFDGDTGTALQTVMTEYGGNAIPPSEPTRTGFNFSGWDRAFNYITADATVNATWNISGINLINYGATYDKNAHNVVDVTGTLSGDTVTYSTNGTDYFTSCPQVTNAGNYSIYVRVERVGSVAWESGMKAAVINRAPGSITITTNLTKIYDGYAVSNPSVSKNGSGAVTFTYYTDNAGAPGIELASSPSESGTYWVKASMAQDTNYFTAVATLKFTIDLADISGLVSIPTSMLTGNTVTADVSGVIPTGATFGYQWKLNGVAIDDATGSSYQLKEDDYGKTMTVTLTAQGNYTGSITSNNTSIGENVAPTGEIKRYTNSWNNFWNGVMFSGFSKETVSITISADDKGGSGIATTEYYKSDKELKTIAEVQSITEWKTYPSTGLSLIPKDTEKFIVYAKITDKAGNVTYLNSDGMTFDLQGPSITTDYVKGASTMEVTVSDSTSGVGIVSYIVNGGGVQTATLTNGKITIDSLAEGKYDIVITAKDNVGNTNSLIINVVSVYTVTFKYFSGDIGQSLKTEAVQYDGSATAPSDPTRSGFTFKGWDKSFSNVKENMIVNATWDIGGIYVVPYTGTYDGDVHDVVSVIGSMTEDIITYSTNGTEFSAACPQTTNTRSYPVYVRVERAGFATWESGLLTATVNTKVITEDMISSIASLEYTGKPITPNTEVKFGSIVLVKDIDYTVSYSGNNKVGISTLTITGKGNYSGLSAKSFAIYAKNSSVEIIDQQTPSVIAEGLKELYQDKNVYTNKERQIEQSGGTVNIELSVQLKTDLAEDKEKIEKVASDKSIGIYLDLSLFKTVTLFGEINGETSRISQLSDLLAITIPIPDNIKGNLGIAMYRVHEGVAATIPVGKENAVDGEYCTIDADNIILYVRNFSTYAIGYDIVLNTNDGKSPNTSDHTSTIPVIAFGISSILMVGLAKKRKKRVTRIIKQ</sequence>
<reference evidence="5 6" key="1">
    <citation type="submission" date="2016-10" db="EMBL/GenBank/DDBJ databases">
        <authorList>
            <person name="de Groot N.N."/>
        </authorList>
    </citation>
    <scope>NUCLEOTIDE SEQUENCE [LARGE SCALE GENOMIC DNA]</scope>
    <source>
        <strain evidence="5 6">DSM 9179</strain>
    </source>
</reference>
<dbReference type="CDD" id="cd00063">
    <property type="entry name" value="FN3"/>
    <property type="match status" value="5"/>
</dbReference>
<accession>A0A1I0Q1W9</accession>
<dbReference type="SUPFAM" id="SSF49265">
    <property type="entry name" value="Fibronectin type III"/>
    <property type="match status" value="3"/>
</dbReference>
<dbReference type="Gene3D" id="2.60.40.4270">
    <property type="entry name" value="Listeria-Bacteroides repeat domain"/>
    <property type="match status" value="1"/>
</dbReference>
<keyword evidence="3" id="KW-0732">Signal</keyword>
<feature type="domain" description="Fibronectin type-III" evidence="4">
    <location>
        <begin position="595"/>
        <end position="697"/>
    </location>
</feature>
<dbReference type="InterPro" id="IPR013783">
    <property type="entry name" value="Ig-like_fold"/>
</dbReference>
<feature type="chain" id="PRO_5011588782" evidence="3">
    <location>
        <begin position="33"/>
        <end position="2332"/>
    </location>
</feature>
<evidence type="ECO:0000313" key="5">
    <source>
        <dbReference type="EMBL" id="SEW20887.1"/>
    </source>
</evidence>
<dbReference type="RefSeq" id="WP_092453469.1">
    <property type="nucleotide sequence ID" value="NZ_FOJI01000006.1"/>
</dbReference>
<dbReference type="GO" id="GO:0030313">
    <property type="term" value="C:cell envelope"/>
    <property type="evidence" value="ECO:0007669"/>
    <property type="project" value="UniProtKB-SubCell"/>
</dbReference>
<feature type="signal peptide" evidence="3">
    <location>
        <begin position="1"/>
        <end position="32"/>
    </location>
</feature>
<dbReference type="Pfam" id="PF09479">
    <property type="entry name" value="Flg_new"/>
    <property type="match status" value="2"/>
</dbReference>
<dbReference type="InterPro" id="IPR003961">
    <property type="entry name" value="FN3_dom"/>
</dbReference>
<dbReference type="InterPro" id="IPR013378">
    <property type="entry name" value="InlB-like_B-rpt"/>
</dbReference>
<dbReference type="SMART" id="SM00060">
    <property type="entry name" value="FN3"/>
    <property type="match status" value="6"/>
</dbReference>
<dbReference type="PROSITE" id="PS50853">
    <property type="entry name" value="FN3"/>
    <property type="match status" value="3"/>
</dbReference>
<dbReference type="STRING" id="99656.SAMN05421659_106232"/>
<dbReference type="PANTHER" id="PTHR24099:SF11">
    <property type="entry name" value="FIBRONECTIN TYPE III DOMAIN-CONTAINING 3BA-RELATED"/>
    <property type="match status" value="1"/>
</dbReference>
<dbReference type="InterPro" id="IPR036116">
    <property type="entry name" value="FN3_sf"/>
</dbReference>
<proteinExistence type="predicted"/>
<organism evidence="5 6">
    <name type="scientific">[Clostridium] fimetarium</name>
    <dbReference type="NCBI Taxonomy" id="99656"/>
    <lineage>
        <taxon>Bacteria</taxon>
        <taxon>Bacillati</taxon>
        <taxon>Bacillota</taxon>
        <taxon>Clostridia</taxon>
        <taxon>Lachnospirales</taxon>
        <taxon>Lachnospiraceae</taxon>
    </lineage>
</organism>
<dbReference type="InterPro" id="IPR042229">
    <property type="entry name" value="Listeria/Bacterioides_rpt_sf"/>
</dbReference>
<dbReference type="Proteomes" id="UP000199701">
    <property type="component" value="Unassembled WGS sequence"/>
</dbReference>
<feature type="domain" description="Fibronectin type-III" evidence="4">
    <location>
        <begin position="890"/>
        <end position="988"/>
    </location>
</feature>
<gene>
    <name evidence="5" type="ORF">SAMN05421659_106232</name>
</gene>
<keyword evidence="2" id="KW-0812">Transmembrane</keyword>
<protein>
    <submittedName>
        <fullName evidence="5">Repeat domain (List_Bact_rpt)</fullName>
    </submittedName>
</protein>
<dbReference type="Gene3D" id="2.60.40.10">
    <property type="entry name" value="Immunoglobulins"/>
    <property type="match status" value="5"/>
</dbReference>
<dbReference type="InterPro" id="IPR050617">
    <property type="entry name" value="E3_ligase_FN3/SPRY"/>
</dbReference>
<evidence type="ECO:0000313" key="6">
    <source>
        <dbReference type="Proteomes" id="UP000199701"/>
    </source>
</evidence>
<evidence type="ECO:0000256" key="1">
    <source>
        <dbReference type="ARBA" id="ARBA00004196"/>
    </source>
</evidence>
<keyword evidence="6" id="KW-1185">Reference proteome</keyword>
<dbReference type="OrthoDB" id="2081414at2"/>
<name>A0A1I0Q1W9_9FIRM</name>
<dbReference type="PANTHER" id="PTHR24099">
    <property type="entry name" value="E3 UBIQUITIN-PROTEIN LIGASE TRIM36-RELATED"/>
    <property type="match status" value="1"/>
</dbReference>
<keyword evidence="2" id="KW-0472">Membrane</keyword>
<dbReference type="Gene3D" id="2.60.40.2700">
    <property type="match status" value="1"/>
</dbReference>
<feature type="transmembrane region" description="Helical" evidence="2">
    <location>
        <begin position="2302"/>
        <end position="2319"/>
    </location>
</feature>
<keyword evidence="2" id="KW-1133">Transmembrane helix</keyword>
<evidence type="ECO:0000259" key="4">
    <source>
        <dbReference type="PROSITE" id="PS50853"/>
    </source>
</evidence>
<feature type="domain" description="Fibronectin type-III" evidence="4">
    <location>
        <begin position="989"/>
        <end position="1089"/>
    </location>
</feature>
<comment type="subcellular location">
    <subcellularLocation>
        <location evidence="1">Cell envelope</location>
    </subcellularLocation>
</comment>